<feature type="transmembrane region" description="Helical" evidence="1">
    <location>
        <begin position="128"/>
        <end position="147"/>
    </location>
</feature>
<dbReference type="EMBL" id="JACGCI010000018">
    <property type="protein sequence ID" value="KAF6758464.1"/>
    <property type="molecule type" value="Genomic_DNA"/>
</dbReference>
<feature type="transmembrane region" description="Helical" evidence="1">
    <location>
        <begin position="221"/>
        <end position="238"/>
    </location>
</feature>
<accession>A0A8H6MA37</accession>
<dbReference type="OrthoDB" id="3346251at2759"/>
<keyword evidence="1" id="KW-0472">Membrane</keyword>
<reference evidence="3 4" key="1">
    <citation type="submission" date="2020-07" db="EMBL/GenBank/DDBJ databases">
        <title>Comparative genomics of pyrophilous fungi reveals a link between fire events and developmental genes.</title>
        <authorList>
            <consortium name="DOE Joint Genome Institute"/>
            <person name="Steindorff A.S."/>
            <person name="Carver A."/>
            <person name="Calhoun S."/>
            <person name="Stillman K."/>
            <person name="Liu H."/>
            <person name="Lipzen A."/>
            <person name="Pangilinan J."/>
            <person name="Labutti K."/>
            <person name="Bruns T.D."/>
            <person name="Grigoriev I.V."/>
        </authorList>
    </citation>
    <scope>NUCLEOTIDE SEQUENCE [LARGE SCALE GENOMIC DNA]</scope>
    <source>
        <strain evidence="3 4">CBS 144469</strain>
    </source>
</reference>
<dbReference type="Proteomes" id="UP000521943">
    <property type="component" value="Unassembled WGS sequence"/>
</dbReference>
<dbReference type="InterPro" id="IPR045340">
    <property type="entry name" value="DUF6533"/>
</dbReference>
<dbReference type="Pfam" id="PF20151">
    <property type="entry name" value="DUF6533"/>
    <property type="match status" value="1"/>
</dbReference>
<sequence length="246" mass="27287">MTVDAGTKSPSAQAAALIEAIRANRIVNYAAIGSSLVLCVDFLENLQREVEHMWSEGISIPKVLFFLLRYYSFVHTIISVIYHGNTHYAGEACTAPFLRDAYSSLTVHTICEAISYVRVFAFAGRSTILLPILTVSFVGTTSLQYYFLTKFTKTVKFANLPASALLGCIPVAGENMWLSIVFILILFSLVLTTGIMIFIAYRRRANTHGIGGLLRLFYRDGIFYFLTLSTLAVTNIIFDHTAPSNL</sequence>
<gene>
    <name evidence="3" type="ORF">DFP72DRAFT_173446</name>
</gene>
<dbReference type="AlphaFoldDB" id="A0A8H6MA37"/>
<evidence type="ECO:0000259" key="2">
    <source>
        <dbReference type="Pfam" id="PF20151"/>
    </source>
</evidence>
<comment type="caution">
    <text evidence="3">The sequence shown here is derived from an EMBL/GenBank/DDBJ whole genome shotgun (WGS) entry which is preliminary data.</text>
</comment>
<evidence type="ECO:0000313" key="3">
    <source>
        <dbReference type="EMBL" id="KAF6758464.1"/>
    </source>
</evidence>
<organism evidence="3 4">
    <name type="scientific">Ephemerocybe angulata</name>
    <dbReference type="NCBI Taxonomy" id="980116"/>
    <lineage>
        <taxon>Eukaryota</taxon>
        <taxon>Fungi</taxon>
        <taxon>Dikarya</taxon>
        <taxon>Basidiomycota</taxon>
        <taxon>Agaricomycotina</taxon>
        <taxon>Agaricomycetes</taxon>
        <taxon>Agaricomycetidae</taxon>
        <taxon>Agaricales</taxon>
        <taxon>Agaricineae</taxon>
        <taxon>Psathyrellaceae</taxon>
        <taxon>Ephemerocybe</taxon>
    </lineage>
</organism>
<feature type="transmembrane region" description="Helical" evidence="1">
    <location>
        <begin position="176"/>
        <end position="201"/>
    </location>
</feature>
<name>A0A8H6MA37_9AGAR</name>
<keyword evidence="1" id="KW-0812">Transmembrane</keyword>
<feature type="domain" description="DUF6533" evidence="2">
    <location>
        <begin position="29"/>
        <end position="73"/>
    </location>
</feature>
<proteinExistence type="predicted"/>
<keyword evidence="1" id="KW-1133">Transmembrane helix</keyword>
<keyword evidence="4" id="KW-1185">Reference proteome</keyword>
<evidence type="ECO:0000313" key="4">
    <source>
        <dbReference type="Proteomes" id="UP000521943"/>
    </source>
</evidence>
<protein>
    <recommendedName>
        <fullName evidence="2">DUF6533 domain-containing protein</fullName>
    </recommendedName>
</protein>
<evidence type="ECO:0000256" key="1">
    <source>
        <dbReference type="SAM" id="Phobius"/>
    </source>
</evidence>